<dbReference type="EMBL" id="CAJNOW010013795">
    <property type="protein sequence ID" value="CAF1624420.1"/>
    <property type="molecule type" value="Genomic_DNA"/>
</dbReference>
<dbReference type="Proteomes" id="UP000663834">
    <property type="component" value="Unassembled WGS sequence"/>
</dbReference>
<evidence type="ECO:0000313" key="2">
    <source>
        <dbReference type="Proteomes" id="UP000663834"/>
    </source>
</evidence>
<accession>A0A816CP86</accession>
<proteinExistence type="predicted"/>
<dbReference type="OrthoDB" id="445826at2759"/>
<evidence type="ECO:0000313" key="1">
    <source>
        <dbReference type="EMBL" id="CAF1624420.1"/>
    </source>
</evidence>
<sequence length="475" mass="55266">MVRGELKCTRIDCNLPNICVIDIIEGTNETPLRVIAVYATESRSWSWHDLSKWVSSKCAFFGDFNVDLDQDKAKANALLEWSDSHSVSPYLPDGPTSMRSNRVIDYVLTSGFPVSIQTYENNTTSDHKPVMVHIPFKSNEISMARNVHWKVFHRFSEYIFSFWETKWNLNHLNDVYNDYTSFLALLIARCTVLFPIDKYRIAIPSELRSYMSLTRALSFKQKMRGDIWLKNIVNLRRKTARKELKVFLLNYVSLTVTERNGSTPRSIAFWSRAKKCMKSASSSLHGFMLNDGTVIKDGPKMCEEACKHYEEFFSESEIFRPYPYTDSPDLQWENFDEEIPLCTTEEVIDIVNSRKKKKSIDAHGLSNFTFNFLPLSYWSLLVEIFNHSFSEGTMPDRWKDSRMLLLAKKDPICNPGLTRPISLLDVFLKVNEKLFQTRFMNIVNRRGLLPDTQSGFRPKFRLQTRVLLFSNIFQV</sequence>
<reference evidence="1" key="1">
    <citation type="submission" date="2021-02" db="EMBL/GenBank/DDBJ databases">
        <authorList>
            <person name="Nowell W R."/>
        </authorList>
    </citation>
    <scope>NUCLEOTIDE SEQUENCE</scope>
</reference>
<dbReference type="Gene3D" id="3.60.10.10">
    <property type="entry name" value="Endonuclease/exonuclease/phosphatase"/>
    <property type="match status" value="1"/>
</dbReference>
<dbReference type="SUPFAM" id="SSF56219">
    <property type="entry name" value="DNase I-like"/>
    <property type="match status" value="1"/>
</dbReference>
<protein>
    <recommendedName>
        <fullName evidence="3">Reverse transcriptase</fullName>
    </recommendedName>
</protein>
<dbReference type="AlphaFoldDB" id="A0A816CP86"/>
<evidence type="ECO:0008006" key="3">
    <source>
        <dbReference type="Google" id="ProtNLM"/>
    </source>
</evidence>
<dbReference type="InterPro" id="IPR036691">
    <property type="entry name" value="Endo/exonu/phosph_ase_sf"/>
</dbReference>
<organism evidence="1 2">
    <name type="scientific">Rotaria magnacalcarata</name>
    <dbReference type="NCBI Taxonomy" id="392030"/>
    <lineage>
        <taxon>Eukaryota</taxon>
        <taxon>Metazoa</taxon>
        <taxon>Spiralia</taxon>
        <taxon>Gnathifera</taxon>
        <taxon>Rotifera</taxon>
        <taxon>Eurotatoria</taxon>
        <taxon>Bdelloidea</taxon>
        <taxon>Philodinida</taxon>
        <taxon>Philodinidae</taxon>
        <taxon>Rotaria</taxon>
    </lineage>
</organism>
<dbReference type="PANTHER" id="PTHR19446">
    <property type="entry name" value="REVERSE TRANSCRIPTASES"/>
    <property type="match status" value="1"/>
</dbReference>
<gene>
    <name evidence="1" type="ORF">KQP761_LOCUS25108</name>
</gene>
<name>A0A816CP86_9BILA</name>
<comment type="caution">
    <text evidence="1">The sequence shown here is derived from an EMBL/GenBank/DDBJ whole genome shotgun (WGS) entry which is preliminary data.</text>
</comment>